<dbReference type="GO" id="GO:0005886">
    <property type="term" value="C:plasma membrane"/>
    <property type="evidence" value="ECO:0007669"/>
    <property type="project" value="UniProtKB-SubCell"/>
</dbReference>
<dbReference type="InterPro" id="IPR015956">
    <property type="entry name" value="Peniciliin-bd_prot_C_sf"/>
</dbReference>
<evidence type="ECO:0000256" key="17">
    <source>
        <dbReference type="ARBA" id="ARBA00060592"/>
    </source>
</evidence>
<dbReference type="AlphaFoldDB" id="Q8D327"/>
<dbReference type="GO" id="GO:0008658">
    <property type="term" value="F:penicillin binding"/>
    <property type="evidence" value="ECO:0007669"/>
    <property type="project" value="UniProtKB-ARBA"/>
</dbReference>
<evidence type="ECO:0000256" key="1">
    <source>
        <dbReference type="ARBA" id="ARBA00003217"/>
    </source>
</evidence>
<evidence type="ECO:0000256" key="19">
    <source>
        <dbReference type="PIRSR" id="PIRSR618044-2"/>
    </source>
</evidence>
<evidence type="ECO:0000256" key="16">
    <source>
        <dbReference type="ARBA" id="ARBA00034000"/>
    </source>
</evidence>
<evidence type="ECO:0000256" key="10">
    <source>
        <dbReference type="ARBA" id="ARBA00022729"/>
    </source>
</evidence>
<organism evidence="22 23">
    <name type="scientific">Wigglesworthia glossinidia brevipalpis</name>
    <dbReference type="NCBI Taxonomy" id="36870"/>
    <lineage>
        <taxon>Bacteria</taxon>
        <taxon>Pseudomonadati</taxon>
        <taxon>Pseudomonadota</taxon>
        <taxon>Gammaproteobacteria</taxon>
        <taxon>Enterobacterales</taxon>
        <taxon>Erwiniaceae</taxon>
        <taxon>Wigglesworthia</taxon>
    </lineage>
</organism>
<dbReference type="Proteomes" id="UP000000562">
    <property type="component" value="Chromosome"/>
</dbReference>
<dbReference type="Gene3D" id="2.60.410.10">
    <property type="entry name" value="D-Ala-D-Ala carboxypeptidase, C-terminal domain"/>
    <property type="match status" value="1"/>
</dbReference>
<comment type="function">
    <text evidence="1">Removes C-terminal D-alanyl residues from sugar-peptide cell wall precursors.</text>
</comment>
<keyword evidence="7" id="KW-0997">Cell inner membrane</keyword>
<evidence type="ECO:0000256" key="11">
    <source>
        <dbReference type="ARBA" id="ARBA00022801"/>
    </source>
</evidence>
<keyword evidence="12" id="KW-0133">Cell shape</keyword>
<dbReference type="EMBL" id="BA000021">
    <property type="protein sequence ID" value="BAC24320.1"/>
    <property type="molecule type" value="Genomic_DNA"/>
</dbReference>
<dbReference type="PANTHER" id="PTHR21581">
    <property type="entry name" value="D-ALANYL-D-ALANINE CARBOXYPEPTIDASE"/>
    <property type="match status" value="1"/>
</dbReference>
<evidence type="ECO:0000259" key="21">
    <source>
        <dbReference type="SMART" id="SM00936"/>
    </source>
</evidence>
<dbReference type="InterPro" id="IPR012907">
    <property type="entry name" value="Peptidase_S11_C"/>
</dbReference>
<feature type="active site" description="Acyl-ester intermediate" evidence="18">
    <location>
        <position position="79"/>
    </location>
</feature>
<protein>
    <recommendedName>
        <fullName evidence="5">serine-type D-Ala-D-Ala carboxypeptidase</fullName>
        <ecNumber evidence="5">3.4.16.4</ecNumber>
    </recommendedName>
</protein>
<sequence>MNPFVNKNIFYIKIFYKKFLEIFKFITIIYLFIGKTYSEQYNVEIKPPKINAESYILIDYYSGQVLAEMNADSKRLPASLTKMMTSYIIGMYIKSGHIKSSDLVKISKESWMLGNPSLKGSSSMFLKPGDLVSISDLSRGIILQSGNDACVAIANYISGNQESFVELMNNYAKKLKLKNTHFKNVHGLDNAGQFTSARDMSIIGTYLIKDVHEEYIKYKEKEFTYNNIRQLNRNNLLWDKTLNVDGIKTGHTKLAGYNLVASAINENMRLISVILGGRSINERDNGSKSLLNWGLRSFNTILFLRSNEKFVKKYIFFGKTNYAYLGVKNDIYITVPRGKEKEIKIEYIFFDSTLKAPLKKYQQVGKIFFKLNNSIIQQHPLLVLENVDSGNIFNKILDYMKLAINHFVNN</sequence>
<dbReference type="Gene3D" id="3.40.710.10">
    <property type="entry name" value="DD-peptidase/beta-lactamase superfamily"/>
    <property type="match status" value="1"/>
</dbReference>
<keyword evidence="15" id="KW-0961">Cell wall biogenesis/degradation</keyword>
<name>Q8D327_WIGBR</name>
<feature type="active site" evidence="18">
    <location>
        <position position="145"/>
    </location>
</feature>
<keyword evidence="9" id="KW-0645">Protease</keyword>
<feature type="domain" description="Peptidase S11 D-Ala-D-Ala carboxypeptidase A C-terminal" evidence="21">
    <location>
        <begin position="298"/>
        <end position="389"/>
    </location>
</feature>
<keyword evidence="8" id="KW-0121">Carboxypeptidase</keyword>
<dbReference type="STRING" id="36870.gene:10368662"/>
<proteinExistence type="inferred from homology"/>
<evidence type="ECO:0000256" key="9">
    <source>
        <dbReference type="ARBA" id="ARBA00022670"/>
    </source>
</evidence>
<evidence type="ECO:0000256" key="3">
    <source>
        <dbReference type="ARBA" id="ARBA00004752"/>
    </source>
</evidence>
<comment type="catalytic activity">
    <reaction evidence="16">
        <text>Preferential cleavage: (Ac)2-L-Lys-D-Ala-|-D-Ala. Also transpeptidation of peptidyl-alanyl moieties that are N-acyl substituents of D-alanine.</text>
        <dbReference type="EC" id="3.4.16.4"/>
    </reaction>
</comment>
<dbReference type="GO" id="GO:0006508">
    <property type="term" value="P:proteolysis"/>
    <property type="evidence" value="ECO:0007669"/>
    <property type="project" value="UniProtKB-KW"/>
</dbReference>
<dbReference type="PRINTS" id="PR00725">
    <property type="entry name" value="DADACBPTASE1"/>
</dbReference>
<reference evidence="22 23" key="1">
    <citation type="journal article" date="2002" name="Nat. Genet.">
        <title>Genome sequence of the endocellular obligate symbiont of tsetse flies, Wigglesworthia glossinidia.</title>
        <authorList>
            <person name="Akman L."/>
            <person name="Yamashita A."/>
            <person name="Watanabe H."/>
            <person name="Oshima K."/>
            <person name="Shiba T."/>
            <person name="Hattori M."/>
            <person name="Aksoy S."/>
        </authorList>
    </citation>
    <scope>NUCLEOTIDE SEQUENCE [LARGE SCALE GENOMIC DNA]</scope>
</reference>
<dbReference type="Pfam" id="PF07943">
    <property type="entry name" value="PBP5_C"/>
    <property type="match status" value="1"/>
</dbReference>
<dbReference type="InterPro" id="IPR012338">
    <property type="entry name" value="Beta-lactam/transpept-like"/>
</dbReference>
<evidence type="ECO:0000256" key="14">
    <source>
        <dbReference type="ARBA" id="ARBA00023136"/>
    </source>
</evidence>
<dbReference type="FunFam" id="3.40.710.10:FF:000001">
    <property type="entry name" value="D-alanyl-D-alanine serine-type carboxypeptidase"/>
    <property type="match status" value="1"/>
</dbReference>
<evidence type="ECO:0000313" key="22">
    <source>
        <dbReference type="EMBL" id="BAC24320.1"/>
    </source>
</evidence>
<dbReference type="InterPro" id="IPR037167">
    <property type="entry name" value="Peptidase_S11_C_sf"/>
</dbReference>
<evidence type="ECO:0000256" key="12">
    <source>
        <dbReference type="ARBA" id="ARBA00022960"/>
    </source>
</evidence>
<evidence type="ECO:0000256" key="4">
    <source>
        <dbReference type="ARBA" id="ARBA00007164"/>
    </source>
</evidence>
<dbReference type="Pfam" id="PF00768">
    <property type="entry name" value="Peptidase_S11"/>
    <property type="match status" value="1"/>
</dbReference>
<dbReference type="HOGENOM" id="CLU_027070_8_1_6"/>
<dbReference type="UniPathway" id="UPA00219"/>
<evidence type="ECO:0000256" key="6">
    <source>
        <dbReference type="ARBA" id="ARBA00022475"/>
    </source>
</evidence>
<keyword evidence="13" id="KW-0573">Peptidoglycan synthesis</keyword>
<dbReference type="SUPFAM" id="SSF69189">
    <property type="entry name" value="Penicillin-binding protein associated domain"/>
    <property type="match status" value="1"/>
</dbReference>
<comment type="similarity">
    <text evidence="4 20">Belongs to the peptidase S11 family.</text>
</comment>
<evidence type="ECO:0000256" key="13">
    <source>
        <dbReference type="ARBA" id="ARBA00022984"/>
    </source>
</evidence>
<comment type="pathway">
    <text evidence="17">Glycan biosynthesis.</text>
</comment>
<gene>
    <name evidence="22" type="primary">dacA</name>
</gene>
<dbReference type="EC" id="3.4.16.4" evidence="5"/>
<evidence type="ECO:0000313" key="23">
    <source>
        <dbReference type="Proteomes" id="UP000000562"/>
    </source>
</evidence>
<dbReference type="GO" id="GO:0009252">
    <property type="term" value="P:peptidoglycan biosynthetic process"/>
    <property type="evidence" value="ECO:0007669"/>
    <property type="project" value="UniProtKB-UniPathway"/>
</dbReference>
<dbReference type="KEGG" id="wbr:dacA"/>
<dbReference type="InterPro" id="IPR018044">
    <property type="entry name" value="Peptidase_S11"/>
</dbReference>
<keyword evidence="23" id="KW-1185">Reference proteome</keyword>
<feature type="binding site" evidence="19">
    <location>
        <position position="248"/>
    </location>
    <ligand>
        <name>substrate</name>
    </ligand>
</feature>
<evidence type="ECO:0000256" key="15">
    <source>
        <dbReference type="ARBA" id="ARBA00023316"/>
    </source>
</evidence>
<dbReference type="OrthoDB" id="9795979at2"/>
<feature type="active site" description="Proton acceptor" evidence="18">
    <location>
        <position position="82"/>
    </location>
</feature>
<dbReference type="eggNOG" id="COG1686">
    <property type="taxonomic scope" value="Bacteria"/>
</dbReference>
<dbReference type="SMART" id="SM00936">
    <property type="entry name" value="PBP5_C"/>
    <property type="match status" value="1"/>
</dbReference>
<keyword evidence="14" id="KW-0472">Membrane</keyword>
<comment type="pathway">
    <text evidence="3">Cell wall biogenesis; peptidoglycan biosynthesis.</text>
</comment>
<evidence type="ECO:0000256" key="5">
    <source>
        <dbReference type="ARBA" id="ARBA00012448"/>
    </source>
</evidence>
<dbReference type="GO" id="GO:0008360">
    <property type="term" value="P:regulation of cell shape"/>
    <property type="evidence" value="ECO:0007669"/>
    <property type="project" value="UniProtKB-KW"/>
</dbReference>
<keyword evidence="6" id="KW-1003">Cell membrane</keyword>
<dbReference type="InterPro" id="IPR001967">
    <property type="entry name" value="Peptidase_S11_N"/>
</dbReference>
<accession>Q8D327</accession>
<evidence type="ECO:0000256" key="2">
    <source>
        <dbReference type="ARBA" id="ARBA00004417"/>
    </source>
</evidence>
<evidence type="ECO:0000256" key="18">
    <source>
        <dbReference type="PIRSR" id="PIRSR618044-1"/>
    </source>
</evidence>
<dbReference type="GO" id="GO:0009002">
    <property type="term" value="F:serine-type D-Ala-D-Ala carboxypeptidase activity"/>
    <property type="evidence" value="ECO:0007669"/>
    <property type="project" value="UniProtKB-EC"/>
</dbReference>
<dbReference type="SUPFAM" id="SSF56601">
    <property type="entry name" value="beta-lactamase/transpeptidase-like"/>
    <property type="match status" value="1"/>
</dbReference>
<dbReference type="GO" id="GO:0071555">
    <property type="term" value="P:cell wall organization"/>
    <property type="evidence" value="ECO:0007669"/>
    <property type="project" value="UniProtKB-KW"/>
</dbReference>
<dbReference type="PANTHER" id="PTHR21581:SF6">
    <property type="entry name" value="TRAFFICKING PROTEIN PARTICLE COMPLEX SUBUNIT 12"/>
    <property type="match status" value="1"/>
</dbReference>
<evidence type="ECO:0000256" key="20">
    <source>
        <dbReference type="RuleBase" id="RU004016"/>
    </source>
</evidence>
<evidence type="ECO:0000256" key="8">
    <source>
        <dbReference type="ARBA" id="ARBA00022645"/>
    </source>
</evidence>
<keyword evidence="11" id="KW-0378">Hydrolase</keyword>
<comment type="subcellular location">
    <subcellularLocation>
        <location evidence="2">Cell inner membrane</location>
        <topology evidence="2">Peripheral membrane protein</topology>
    </subcellularLocation>
</comment>
<evidence type="ECO:0000256" key="7">
    <source>
        <dbReference type="ARBA" id="ARBA00022519"/>
    </source>
</evidence>
<keyword evidence="10" id="KW-0732">Signal</keyword>